<accession>W4LZR2</accession>
<dbReference type="PROSITE" id="PS51201">
    <property type="entry name" value="RCK_N"/>
    <property type="match status" value="1"/>
</dbReference>
<dbReference type="PANTHER" id="PTHR43833:SF9">
    <property type="entry name" value="POTASSIUM CHANNEL PROTEIN YUGO-RELATED"/>
    <property type="match status" value="1"/>
</dbReference>
<dbReference type="Gene3D" id="3.30.70.1450">
    <property type="entry name" value="Regulator of K+ conductance, C-terminal domain"/>
    <property type="match status" value="2"/>
</dbReference>
<dbReference type="PANTHER" id="PTHR43833">
    <property type="entry name" value="POTASSIUM CHANNEL PROTEIN 2-RELATED-RELATED"/>
    <property type="match status" value="1"/>
</dbReference>
<dbReference type="GO" id="GO:0006813">
    <property type="term" value="P:potassium ion transport"/>
    <property type="evidence" value="ECO:0007669"/>
    <property type="project" value="InterPro"/>
</dbReference>
<dbReference type="SUPFAM" id="SSF51735">
    <property type="entry name" value="NAD(P)-binding Rossmann-fold domains"/>
    <property type="match status" value="2"/>
</dbReference>
<dbReference type="HOGENOM" id="CLU_035216_0_0_7"/>
<feature type="domain" description="RCK C-terminal" evidence="4">
    <location>
        <begin position="264"/>
        <end position="347"/>
    </location>
</feature>
<dbReference type="Pfam" id="PF07885">
    <property type="entry name" value="Ion_trans_2"/>
    <property type="match status" value="1"/>
</dbReference>
<evidence type="ECO:0000259" key="4">
    <source>
        <dbReference type="PROSITE" id="PS51202"/>
    </source>
</evidence>
<comment type="subcellular location">
    <subcellularLocation>
        <location evidence="1">Cell membrane</location>
        <topology evidence="1">Multi-pass membrane protein</topology>
    </subcellularLocation>
</comment>
<dbReference type="Proteomes" id="UP000019141">
    <property type="component" value="Unassembled WGS sequence"/>
</dbReference>
<dbReference type="GO" id="GO:0008324">
    <property type="term" value="F:monoatomic cation transmembrane transporter activity"/>
    <property type="evidence" value="ECO:0007669"/>
    <property type="project" value="InterPro"/>
</dbReference>
<feature type="transmembrane region" description="Helical" evidence="2">
    <location>
        <begin position="83"/>
        <end position="109"/>
    </location>
</feature>
<dbReference type="InterPro" id="IPR036721">
    <property type="entry name" value="RCK_C_sf"/>
</dbReference>
<dbReference type="PROSITE" id="PS51202">
    <property type="entry name" value="RCK_C"/>
    <property type="match status" value="2"/>
</dbReference>
<keyword evidence="2" id="KW-0812">Transmembrane</keyword>
<keyword evidence="6" id="KW-1185">Reference proteome</keyword>
<proteinExistence type="predicted"/>
<sequence>MKIFLSHFIYFMHSGTSRRNLKVLLWLLAALTTLITVYSILFHVLMMQEGRPFSWITGVYWTLTVMSTLGFGDITFSGDVGLVFSMVVLLSGIVFMLILFPFTFIQFFYAPWLEAQSASRAPRELPEKTSGHVVLTHYDPVSSALIHKLTQYGYPYVLLVPELSDALHLYDLGLKVVVGDLDSPETYRKVRVDKAALVVMTASDVANTSQVFMAREMADKVAIVATARDPASVDILELAGCSRVLQLGEMMGQALARHARGGSVSARPIGQFSHLHIAETTAAGTSLVGQTLKDISLRSRVGVTVVGLWERGEFQTARPETRVGSDAVLVLAGSQRQLETYNQQFRLPRTSDVPVVIIGGGRVGRAAGRTLEEQGIDYLIVEQLPERVHKTGKYVLGNAAEFGILSKAGIMETPTVIITTHDDETNIYLTIYCRRLRPDIEIIGRATLERNVATLHRAGADFVMSYASMGANALFNLLERSDILMVDEGLDVFKVKIPASLIGKSLANSSIRRETGCTVIALAKHDHMEINPDPTLKLSADMEMILIGSVEAENLFLKRYGTR</sequence>
<organism evidence="5 6">
    <name type="scientific">Entotheonella factor</name>
    <dbReference type="NCBI Taxonomy" id="1429438"/>
    <lineage>
        <taxon>Bacteria</taxon>
        <taxon>Pseudomonadati</taxon>
        <taxon>Nitrospinota/Tectimicrobiota group</taxon>
        <taxon>Candidatus Tectimicrobiota</taxon>
        <taxon>Candidatus Entotheonellia</taxon>
        <taxon>Candidatus Entotheonellales</taxon>
        <taxon>Candidatus Entotheonellaceae</taxon>
        <taxon>Candidatus Entotheonella</taxon>
    </lineage>
</organism>
<dbReference type="Gene3D" id="1.10.287.70">
    <property type="match status" value="1"/>
</dbReference>
<evidence type="ECO:0000259" key="3">
    <source>
        <dbReference type="PROSITE" id="PS51201"/>
    </source>
</evidence>
<evidence type="ECO:0000256" key="2">
    <source>
        <dbReference type="SAM" id="Phobius"/>
    </source>
</evidence>
<dbReference type="SUPFAM" id="SSF81324">
    <property type="entry name" value="Voltage-gated potassium channels"/>
    <property type="match status" value="1"/>
</dbReference>
<dbReference type="Gene3D" id="3.40.50.720">
    <property type="entry name" value="NAD(P)-binding Rossmann-like Domain"/>
    <property type="match status" value="2"/>
</dbReference>
<dbReference type="GO" id="GO:0005886">
    <property type="term" value="C:plasma membrane"/>
    <property type="evidence" value="ECO:0007669"/>
    <property type="project" value="UniProtKB-SubCell"/>
</dbReference>
<gene>
    <name evidence="5" type="ORF">ETSY1_00240</name>
</gene>
<feature type="domain" description="RCK C-terminal" evidence="4">
    <location>
        <begin position="478"/>
        <end position="562"/>
    </location>
</feature>
<dbReference type="InterPro" id="IPR013099">
    <property type="entry name" value="K_chnl_dom"/>
</dbReference>
<dbReference type="InterPro" id="IPR006037">
    <property type="entry name" value="RCK_C"/>
</dbReference>
<dbReference type="SUPFAM" id="SSF116726">
    <property type="entry name" value="TrkA C-terminal domain-like"/>
    <property type="match status" value="2"/>
</dbReference>
<feature type="domain" description="RCK N-terminal" evidence="3">
    <location>
        <begin position="352"/>
        <end position="464"/>
    </location>
</feature>
<evidence type="ECO:0000313" key="5">
    <source>
        <dbReference type="EMBL" id="ETX03383.1"/>
    </source>
</evidence>
<evidence type="ECO:0000313" key="6">
    <source>
        <dbReference type="Proteomes" id="UP000019141"/>
    </source>
</evidence>
<dbReference type="Pfam" id="PF02080">
    <property type="entry name" value="TrkA_C"/>
    <property type="match status" value="2"/>
</dbReference>
<keyword evidence="2" id="KW-1133">Transmembrane helix</keyword>
<evidence type="ECO:0008006" key="7">
    <source>
        <dbReference type="Google" id="ProtNLM"/>
    </source>
</evidence>
<comment type="caution">
    <text evidence="5">The sequence shown here is derived from an EMBL/GenBank/DDBJ whole genome shotgun (WGS) entry which is preliminary data.</text>
</comment>
<dbReference type="AlphaFoldDB" id="W4LZR2"/>
<name>W4LZR2_ENTF1</name>
<dbReference type="EMBL" id="AZHW01000054">
    <property type="protein sequence ID" value="ETX03383.1"/>
    <property type="molecule type" value="Genomic_DNA"/>
</dbReference>
<feature type="transmembrane region" description="Helical" evidence="2">
    <location>
        <begin position="21"/>
        <end position="41"/>
    </location>
</feature>
<dbReference type="Pfam" id="PF02254">
    <property type="entry name" value="TrkA_N"/>
    <property type="match status" value="2"/>
</dbReference>
<dbReference type="PATRIC" id="fig|1429438.4.peg.242"/>
<protein>
    <recommendedName>
        <fullName evidence="7">Potassium transporter TrkA</fullName>
    </recommendedName>
</protein>
<dbReference type="InterPro" id="IPR003148">
    <property type="entry name" value="RCK_N"/>
</dbReference>
<dbReference type="InterPro" id="IPR036291">
    <property type="entry name" value="NAD(P)-bd_dom_sf"/>
</dbReference>
<dbReference type="InterPro" id="IPR050721">
    <property type="entry name" value="Trk_Ktr_HKT_K-transport"/>
</dbReference>
<evidence type="ECO:0000256" key="1">
    <source>
        <dbReference type="ARBA" id="ARBA00004651"/>
    </source>
</evidence>
<reference evidence="5 6" key="1">
    <citation type="journal article" date="2014" name="Nature">
        <title>An environmental bacterial taxon with a large and distinct metabolic repertoire.</title>
        <authorList>
            <person name="Wilson M.C."/>
            <person name="Mori T."/>
            <person name="Ruckert C."/>
            <person name="Uria A.R."/>
            <person name="Helf M.J."/>
            <person name="Takada K."/>
            <person name="Gernert C."/>
            <person name="Steffens U.A."/>
            <person name="Heycke N."/>
            <person name="Schmitt S."/>
            <person name="Rinke C."/>
            <person name="Helfrich E.J."/>
            <person name="Brachmann A.O."/>
            <person name="Gurgui C."/>
            <person name="Wakimoto T."/>
            <person name="Kracht M."/>
            <person name="Crusemann M."/>
            <person name="Hentschel U."/>
            <person name="Abe I."/>
            <person name="Matsunaga S."/>
            <person name="Kalinowski J."/>
            <person name="Takeyama H."/>
            <person name="Piel J."/>
        </authorList>
    </citation>
    <scope>NUCLEOTIDE SEQUENCE [LARGE SCALE GENOMIC DNA]</scope>
    <source>
        <strain evidence="6">TSY1</strain>
    </source>
</reference>
<keyword evidence="2" id="KW-0472">Membrane</keyword>
<feature type="transmembrane region" description="Helical" evidence="2">
    <location>
        <begin position="53"/>
        <end position="71"/>
    </location>
</feature>